<reference evidence="12" key="1">
    <citation type="submission" date="2024-03" db="EMBL/GenBank/DDBJ databases">
        <title>WGS assembly of Saponaria officinalis var. Norfolk2.</title>
        <authorList>
            <person name="Jenkins J."/>
            <person name="Shu S."/>
            <person name="Grimwood J."/>
            <person name="Barry K."/>
            <person name="Goodstein D."/>
            <person name="Schmutz J."/>
            <person name="Leebens-Mack J."/>
            <person name="Osbourn A."/>
        </authorList>
    </citation>
    <scope>NUCLEOTIDE SEQUENCE [LARGE SCALE GENOMIC DNA]</scope>
    <source>
        <strain evidence="12">JIC</strain>
    </source>
</reference>
<feature type="binding site" evidence="9">
    <location>
        <position position="144"/>
    </location>
    <ligand>
        <name>UDP-alpha-D-glucose</name>
        <dbReference type="ChEBI" id="CHEBI:58885"/>
    </ligand>
</feature>
<dbReference type="GO" id="GO:0016760">
    <property type="term" value="F:cellulose synthase (UDP-forming) activity"/>
    <property type="evidence" value="ECO:0007669"/>
    <property type="project" value="InterPro"/>
</dbReference>
<protein>
    <submittedName>
        <fullName evidence="12">Uncharacterized protein</fullName>
    </submittedName>
</protein>
<dbReference type="PANTHER" id="PTHR13301">
    <property type="entry name" value="X-BOX TRANSCRIPTION FACTOR-RELATED"/>
    <property type="match status" value="1"/>
</dbReference>
<evidence type="ECO:0000256" key="5">
    <source>
        <dbReference type="ARBA" id="ARBA00022989"/>
    </source>
</evidence>
<evidence type="ECO:0000256" key="11">
    <source>
        <dbReference type="SAM" id="Phobius"/>
    </source>
</evidence>
<keyword evidence="7" id="KW-0961">Cell wall biogenesis/degradation</keyword>
<accession>A0AAW1H9U2</accession>
<feature type="active site" evidence="8">
    <location>
        <position position="459"/>
    </location>
</feature>
<dbReference type="InterPro" id="IPR029044">
    <property type="entry name" value="Nucleotide-diphossugar_trans"/>
</dbReference>
<sequence>MENYDIHPLNKCHVHKLRALFNRTHTFLHSLALTFIFYYRANYFFNKTDVRYDMVPFIPWLVIFGAELMLTFIWALRQPFYWRPVTRTVFTENLPKDSDLPGIDVFICTADPNKEPTVSVMNTVVSAMSLDYPAQKLNVYLSDDAGASVTLYGLKQAYVFATWWLPFCRRYDVKPPCPEAYFQSPEDEYSRDEKFVEDRKVVLEKYEIFKQRVMNRRDSSGDAKQSSRDHPALVQVIDGSNVGDDTSSLNPEPVEMPLLVYVAREKRPSYPHNFKAGALNVLQRVSSILSNSPYILILDCDMYCNDSISARQAMCFFLDSAMSSSLGWLQYPQKFHNVCENDIYDSQFRLVWTVSEVYWPGADGLHGPVITGTNFYIQRKALYGVDDIGNDVKEMRESLGLSNELIKSVGGNDMPKSEKCKEYLSDTLNEAHLLASCIFEKDTKWGKQVGFWYDTVVEDVKTGSYLHYKGWKSVYMNPERPQFLGSATTNFDDMFTQGTRWYSGFVDVVLSKHYPLIYSPSKLKFYQKMLSSYYFSEPFYALPVLCFAIVSPLCFIFGVPLYPRVSDPFFKAFAYALLSSWVRHIIDVVIISGASVNVWLHEQRVWIIRSMTSFLFGTLECIITRFGVREASFNTTNKAGDDDRTKWYQMGKYDFRTSEMMILPLVTTVTLNVFCLVIGVAFLVVARDPSSMFVHMVLSFYALMLSLPVIEGMLLRTDSGRVPLSTTLKSVCLSLVLLSLGYVFLVL</sequence>
<feature type="active site" evidence="8">
    <location>
        <position position="144"/>
    </location>
</feature>
<dbReference type="GO" id="GO:0030244">
    <property type="term" value="P:cellulose biosynthetic process"/>
    <property type="evidence" value="ECO:0007669"/>
    <property type="project" value="InterPro"/>
</dbReference>
<comment type="caution">
    <text evidence="12">The sequence shown here is derived from an EMBL/GenBank/DDBJ whole genome shotgun (WGS) entry which is preliminary data.</text>
</comment>
<dbReference type="SUPFAM" id="SSF53448">
    <property type="entry name" value="Nucleotide-diphospho-sugar transferases"/>
    <property type="match status" value="1"/>
</dbReference>
<keyword evidence="5 11" id="KW-1133">Transmembrane helix</keyword>
<evidence type="ECO:0000256" key="9">
    <source>
        <dbReference type="PIRSR" id="PIRSR605150-2"/>
    </source>
</evidence>
<dbReference type="GO" id="GO:0071555">
    <property type="term" value="P:cell wall organization"/>
    <property type="evidence" value="ECO:0007669"/>
    <property type="project" value="UniProtKB-KW"/>
</dbReference>
<evidence type="ECO:0000256" key="1">
    <source>
        <dbReference type="ARBA" id="ARBA00004127"/>
    </source>
</evidence>
<dbReference type="FunFam" id="3.90.550.10:FF:000194">
    <property type="entry name" value="Cellulose synthase-like protein G2 isoform A"/>
    <property type="match status" value="1"/>
</dbReference>
<evidence type="ECO:0000313" key="13">
    <source>
        <dbReference type="Proteomes" id="UP001443914"/>
    </source>
</evidence>
<feature type="transmembrane region" description="Helical" evidence="11">
    <location>
        <begin position="26"/>
        <end position="45"/>
    </location>
</feature>
<feature type="transmembrane region" description="Helical" evidence="11">
    <location>
        <begin position="662"/>
        <end position="686"/>
    </location>
</feature>
<dbReference type="Gene3D" id="3.90.550.10">
    <property type="entry name" value="Spore Coat Polysaccharide Biosynthesis Protein SpsA, Chain A"/>
    <property type="match status" value="2"/>
</dbReference>
<dbReference type="GO" id="GO:0012505">
    <property type="term" value="C:endomembrane system"/>
    <property type="evidence" value="ECO:0007669"/>
    <property type="project" value="UniProtKB-SubCell"/>
</dbReference>
<evidence type="ECO:0000313" key="12">
    <source>
        <dbReference type="EMBL" id="KAK9672826.1"/>
    </source>
</evidence>
<feature type="binding site" evidence="9">
    <location>
        <position position="115"/>
    </location>
    <ligand>
        <name>UDP-alpha-D-glucose</name>
        <dbReference type="ChEBI" id="CHEBI:58885"/>
    </ligand>
</feature>
<keyword evidence="3" id="KW-0808">Transferase</keyword>
<dbReference type="GO" id="GO:0016020">
    <property type="term" value="C:membrane"/>
    <property type="evidence" value="ECO:0007669"/>
    <property type="project" value="InterPro"/>
</dbReference>
<keyword evidence="2" id="KW-0328">Glycosyltransferase</keyword>
<evidence type="ECO:0000256" key="6">
    <source>
        <dbReference type="ARBA" id="ARBA00023136"/>
    </source>
</evidence>
<feature type="transmembrane region" description="Helical" evidence="11">
    <location>
        <begin position="581"/>
        <end position="600"/>
    </location>
</feature>
<gene>
    <name evidence="12" type="ORF">RND81_12G127300</name>
</gene>
<feature type="binding site" evidence="9">
    <location>
        <position position="114"/>
    </location>
    <ligand>
        <name>UDP-alpha-D-glucose</name>
        <dbReference type="ChEBI" id="CHEBI:58885"/>
    </ligand>
</feature>
<evidence type="ECO:0000256" key="2">
    <source>
        <dbReference type="ARBA" id="ARBA00022676"/>
    </source>
</evidence>
<evidence type="ECO:0000256" key="8">
    <source>
        <dbReference type="PIRSR" id="PIRSR605150-1"/>
    </source>
</evidence>
<dbReference type="AlphaFoldDB" id="A0AAW1H9U2"/>
<dbReference type="EMBL" id="JBDFQZ010000012">
    <property type="protein sequence ID" value="KAK9672826.1"/>
    <property type="molecule type" value="Genomic_DNA"/>
</dbReference>
<evidence type="ECO:0000256" key="3">
    <source>
        <dbReference type="ARBA" id="ARBA00022679"/>
    </source>
</evidence>
<feature type="binding site" evidence="10">
    <location>
        <position position="275"/>
    </location>
    <ligand>
        <name>Mn(2+)</name>
        <dbReference type="ChEBI" id="CHEBI:29035"/>
    </ligand>
</feature>
<dbReference type="Proteomes" id="UP001443914">
    <property type="component" value="Unassembled WGS sequence"/>
</dbReference>
<feature type="binding site" evidence="10">
    <location>
        <position position="299"/>
    </location>
    <ligand>
        <name>Mn(2+)</name>
        <dbReference type="ChEBI" id="CHEBI:29035"/>
    </ligand>
</feature>
<keyword evidence="4 11" id="KW-0812">Transmembrane</keyword>
<name>A0AAW1H9U2_SAPOF</name>
<feature type="transmembrane region" description="Helical" evidence="11">
    <location>
        <begin position="57"/>
        <end position="76"/>
    </location>
</feature>
<feature type="transmembrane region" description="Helical" evidence="11">
    <location>
        <begin position="692"/>
        <end position="715"/>
    </location>
</feature>
<keyword evidence="6 11" id="KW-0472">Membrane</keyword>
<proteinExistence type="predicted"/>
<evidence type="ECO:0000256" key="4">
    <source>
        <dbReference type="ARBA" id="ARBA00022692"/>
    </source>
</evidence>
<dbReference type="InterPro" id="IPR005150">
    <property type="entry name" value="Cellulose_synth"/>
</dbReference>
<evidence type="ECO:0000256" key="10">
    <source>
        <dbReference type="PIRSR" id="PIRSR605150-3"/>
    </source>
</evidence>
<comment type="subcellular location">
    <subcellularLocation>
        <location evidence="1">Endomembrane system</location>
        <topology evidence="1">Multi-pass membrane protein</topology>
    </subcellularLocation>
</comment>
<dbReference type="Pfam" id="PF03552">
    <property type="entry name" value="Cellulose_synt"/>
    <property type="match status" value="1"/>
</dbReference>
<feature type="transmembrane region" description="Helical" evidence="11">
    <location>
        <begin position="727"/>
        <end position="745"/>
    </location>
</feature>
<feature type="transmembrane region" description="Helical" evidence="11">
    <location>
        <begin position="539"/>
        <end position="561"/>
    </location>
</feature>
<organism evidence="12 13">
    <name type="scientific">Saponaria officinalis</name>
    <name type="common">Common soapwort</name>
    <name type="synonym">Lychnis saponaria</name>
    <dbReference type="NCBI Taxonomy" id="3572"/>
    <lineage>
        <taxon>Eukaryota</taxon>
        <taxon>Viridiplantae</taxon>
        <taxon>Streptophyta</taxon>
        <taxon>Embryophyta</taxon>
        <taxon>Tracheophyta</taxon>
        <taxon>Spermatophyta</taxon>
        <taxon>Magnoliopsida</taxon>
        <taxon>eudicotyledons</taxon>
        <taxon>Gunneridae</taxon>
        <taxon>Pentapetalae</taxon>
        <taxon>Caryophyllales</taxon>
        <taxon>Caryophyllaceae</taxon>
        <taxon>Caryophylleae</taxon>
        <taxon>Saponaria</taxon>
    </lineage>
</organism>
<keyword evidence="13" id="KW-1185">Reference proteome</keyword>
<evidence type="ECO:0000256" key="7">
    <source>
        <dbReference type="ARBA" id="ARBA00023316"/>
    </source>
</evidence>